<protein>
    <submittedName>
        <fullName evidence="1">Uncharacterized protein</fullName>
    </submittedName>
</protein>
<proteinExistence type="predicted"/>
<organism evidence="1 2">
    <name type="scientific">Caerostris extrusa</name>
    <name type="common">Bark spider</name>
    <name type="synonym">Caerostris bankana</name>
    <dbReference type="NCBI Taxonomy" id="172846"/>
    <lineage>
        <taxon>Eukaryota</taxon>
        <taxon>Metazoa</taxon>
        <taxon>Ecdysozoa</taxon>
        <taxon>Arthropoda</taxon>
        <taxon>Chelicerata</taxon>
        <taxon>Arachnida</taxon>
        <taxon>Araneae</taxon>
        <taxon>Araneomorphae</taxon>
        <taxon>Entelegynae</taxon>
        <taxon>Araneoidea</taxon>
        <taxon>Araneidae</taxon>
        <taxon>Caerostris</taxon>
    </lineage>
</organism>
<sequence length="101" mass="11460">MFHLDVTPAPRRFVLNQGVLQEGHCRLQEMGGIESVVPPVVPNQVLPPLITVNSPAISAFVSQCKIFPRAAKWCLFWKSFGCDDDYDIKWFQGCKSCYTRE</sequence>
<comment type="caution">
    <text evidence="1">The sequence shown here is derived from an EMBL/GenBank/DDBJ whole genome shotgun (WGS) entry which is preliminary data.</text>
</comment>
<evidence type="ECO:0000313" key="1">
    <source>
        <dbReference type="EMBL" id="GIX94999.1"/>
    </source>
</evidence>
<reference evidence="1 2" key="1">
    <citation type="submission" date="2021-06" db="EMBL/GenBank/DDBJ databases">
        <title>Caerostris extrusa draft genome.</title>
        <authorList>
            <person name="Kono N."/>
            <person name="Arakawa K."/>
        </authorList>
    </citation>
    <scope>NUCLEOTIDE SEQUENCE [LARGE SCALE GENOMIC DNA]</scope>
</reference>
<evidence type="ECO:0000313" key="2">
    <source>
        <dbReference type="Proteomes" id="UP001054945"/>
    </source>
</evidence>
<name>A0AAV4PEG6_CAEEX</name>
<accession>A0AAV4PEG6</accession>
<dbReference type="AlphaFoldDB" id="A0AAV4PEG6"/>
<dbReference type="Proteomes" id="UP001054945">
    <property type="component" value="Unassembled WGS sequence"/>
</dbReference>
<dbReference type="EMBL" id="BPLR01004463">
    <property type="protein sequence ID" value="GIX94999.1"/>
    <property type="molecule type" value="Genomic_DNA"/>
</dbReference>
<keyword evidence="2" id="KW-1185">Reference proteome</keyword>
<gene>
    <name evidence="1" type="ORF">CEXT_442621</name>
</gene>